<dbReference type="AlphaFoldDB" id="A0A447CQ16"/>
<proteinExistence type="predicted"/>
<comment type="caution">
    <text evidence="2">The sequence shown here is derived from an EMBL/GenBank/DDBJ whole genome shotgun (WGS) entry which is preliminary data.</text>
</comment>
<feature type="region of interest" description="Disordered" evidence="1">
    <location>
        <begin position="1"/>
        <end position="140"/>
    </location>
</feature>
<feature type="compositionally biased region" description="Low complexity" evidence="1">
    <location>
        <begin position="38"/>
        <end position="84"/>
    </location>
</feature>
<organism evidence="2 3">
    <name type="scientific">Rhodoplanes serenus</name>
    <dbReference type="NCBI Taxonomy" id="200615"/>
    <lineage>
        <taxon>Bacteria</taxon>
        <taxon>Pseudomonadati</taxon>
        <taxon>Pseudomonadota</taxon>
        <taxon>Alphaproteobacteria</taxon>
        <taxon>Hyphomicrobiales</taxon>
        <taxon>Nitrobacteraceae</taxon>
        <taxon>Rhodoplanes</taxon>
    </lineage>
</organism>
<gene>
    <name evidence="2" type="ORF">RHODGE_RHODGE_00346</name>
</gene>
<evidence type="ECO:0000313" key="3">
    <source>
        <dbReference type="Proteomes" id="UP000289200"/>
    </source>
</evidence>
<name>A0A447CQ16_9BRAD</name>
<dbReference type="EMBL" id="UWOC01000020">
    <property type="protein sequence ID" value="VCU07239.1"/>
    <property type="molecule type" value="Genomic_DNA"/>
</dbReference>
<evidence type="ECO:0000313" key="2">
    <source>
        <dbReference type="EMBL" id="VCU07239.1"/>
    </source>
</evidence>
<evidence type="ECO:0000256" key="1">
    <source>
        <dbReference type="SAM" id="MobiDB-lite"/>
    </source>
</evidence>
<dbReference type="Proteomes" id="UP000289200">
    <property type="component" value="Unassembled WGS sequence"/>
</dbReference>
<accession>A0A447CQ16</accession>
<keyword evidence="3" id="KW-1185">Reference proteome</keyword>
<protein>
    <submittedName>
        <fullName evidence="2">Uncharacterized protein</fullName>
    </submittedName>
</protein>
<dbReference type="RefSeq" id="WP_129607410.1">
    <property type="nucleotide sequence ID" value="NZ_UWOC01000020.1"/>
</dbReference>
<reference evidence="3" key="1">
    <citation type="submission" date="2018-10" db="EMBL/GenBank/DDBJ databases">
        <authorList>
            <person name="Peiro R."/>
            <person name="Begona"/>
            <person name="Cbmso G."/>
            <person name="Lopez M."/>
            <person name="Gonzalez S."/>
            <person name="Sacristan E."/>
            <person name="Castillo E."/>
        </authorList>
    </citation>
    <scope>NUCLEOTIDE SEQUENCE [LARGE SCALE GENOMIC DNA]</scope>
</reference>
<sequence length="140" mass="13102">MAGWPYVTSGAASDPSAQPAPGDADEIGDPPGSPAYFGTAAMASAAAGAPPTSNWPAPAVGSPPGSAAYHGTAVAVGAAGAASARPDDDVGDPPGSPAYLGTVTPPPAEPSAQRPGEADGSPVAVGDPPGSPAYFGNAAP</sequence>